<protein>
    <submittedName>
        <fullName evidence="10">ABC transporter permease</fullName>
    </submittedName>
</protein>
<feature type="transmembrane region" description="Helical" evidence="7">
    <location>
        <begin position="264"/>
        <end position="289"/>
    </location>
</feature>
<evidence type="ECO:0000256" key="2">
    <source>
        <dbReference type="ARBA" id="ARBA00005236"/>
    </source>
</evidence>
<evidence type="ECO:0000259" key="8">
    <source>
        <dbReference type="Pfam" id="PF02687"/>
    </source>
</evidence>
<name>A0A3A1N667_9FLAO</name>
<comment type="similarity">
    <text evidence="2">Belongs to the ABC-4 integral membrane protein family. LolC/E subfamily.</text>
</comment>
<evidence type="ECO:0000313" key="11">
    <source>
        <dbReference type="Proteomes" id="UP000266067"/>
    </source>
</evidence>
<sequence length="405" mass="45330">MLVQIAWRNIWRNKTRSFVVIGSIVIGLWASVFILAFAWGLYKNNIDESVNRQLSHIQIHHPEFTNQQESKYVIKNSDSILSILQKEDLVQAASARSITQGMITSPTTVAGVTIYGISPKAEIKQIGLNENLIEGDYFASGKGNEIFIGEKLTKKLKIKLRSKVVVTFTDIHSNIVSAAFRVGGIYKSKNLSLDEVNVYVQKQSLDKLLDLQPSESNELAILLKDEAALESYKSGVQQLVPSGKVEDWKDLSPHLEMVIESFNLYTYIITGIILLALTFGIVNTMLMSVLERIRELGMLMAIGFNKRKIFSMIMLETFFLTLIGCPLGLFIGWLSILILGTYGINIAIFSEGLASYGFSSIIYPELDNQIYWIVAIMCLITALLSAIYPAYRALQLNPAESIRKI</sequence>
<dbReference type="Pfam" id="PF12704">
    <property type="entry name" value="MacB_PCD"/>
    <property type="match status" value="1"/>
</dbReference>
<organism evidence="10 11">
    <name type="scientific">Flagellimonas lutimaris</name>
    <dbReference type="NCBI Taxonomy" id="475082"/>
    <lineage>
        <taxon>Bacteria</taxon>
        <taxon>Pseudomonadati</taxon>
        <taxon>Bacteroidota</taxon>
        <taxon>Flavobacteriia</taxon>
        <taxon>Flavobacteriales</taxon>
        <taxon>Flavobacteriaceae</taxon>
        <taxon>Flagellimonas</taxon>
    </lineage>
</organism>
<dbReference type="GO" id="GO:0044874">
    <property type="term" value="P:lipoprotein localization to outer membrane"/>
    <property type="evidence" value="ECO:0007669"/>
    <property type="project" value="TreeGrafter"/>
</dbReference>
<dbReference type="AlphaFoldDB" id="A0A3A1N667"/>
<evidence type="ECO:0000256" key="3">
    <source>
        <dbReference type="ARBA" id="ARBA00022475"/>
    </source>
</evidence>
<dbReference type="PANTHER" id="PTHR30489">
    <property type="entry name" value="LIPOPROTEIN-RELEASING SYSTEM TRANSMEMBRANE PROTEIN LOLE"/>
    <property type="match status" value="1"/>
</dbReference>
<dbReference type="OrthoDB" id="1451596at2"/>
<evidence type="ECO:0000313" key="10">
    <source>
        <dbReference type="EMBL" id="RIV30390.1"/>
    </source>
</evidence>
<feature type="domain" description="MacB-like periplasmic core" evidence="9">
    <location>
        <begin position="17"/>
        <end position="238"/>
    </location>
</feature>
<keyword evidence="4 7" id="KW-0812">Transmembrane</keyword>
<evidence type="ECO:0000259" key="9">
    <source>
        <dbReference type="Pfam" id="PF12704"/>
    </source>
</evidence>
<evidence type="ECO:0000256" key="6">
    <source>
        <dbReference type="ARBA" id="ARBA00023136"/>
    </source>
</evidence>
<feature type="transmembrane region" description="Helical" evidence="7">
    <location>
        <begin position="18"/>
        <end position="42"/>
    </location>
</feature>
<proteinExistence type="inferred from homology"/>
<dbReference type="Proteomes" id="UP000266067">
    <property type="component" value="Unassembled WGS sequence"/>
</dbReference>
<feature type="transmembrane region" description="Helical" evidence="7">
    <location>
        <begin position="370"/>
        <end position="391"/>
    </location>
</feature>
<gene>
    <name evidence="10" type="ORF">D2V08_14920</name>
</gene>
<evidence type="ECO:0000256" key="1">
    <source>
        <dbReference type="ARBA" id="ARBA00004651"/>
    </source>
</evidence>
<evidence type="ECO:0000256" key="7">
    <source>
        <dbReference type="SAM" id="Phobius"/>
    </source>
</evidence>
<dbReference type="InterPro" id="IPR003838">
    <property type="entry name" value="ABC3_permease_C"/>
</dbReference>
<keyword evidence="3" id="KW-1003">Cell membrane</keyword>
<dbReference type="InterPro" id="IPR025857">
    <property type="entry name" value="MacB_PCD"/>
</dbReference>
<dbReference type="Pfam" id="PF02687">
    <property type="entry name" value="FtsX"/>
    <property type="match status" value="1"/>
</dbReference>
<reference evidence="10 11" key="1">
    <citation type="submission" date="2018-08" db="EMBL/GenBank/DDBJ databases">
        <title>Proposal of Muricauda 72 sp.nov. and Muricauda NH166 sp.nov., isolated from seawater.</title>
        <authorList>
            <person name="Cheng H."/>
            <person name="Wu Y.-H."/>
            <person name="Guo L.-L."/>
            <person name="Xu X.-W."/>
        </authorList>
    </citation>
    <scope>NUCLEOTIDE SEQUENCE [LARGE SCALE GENOMIC DNA]</scope>
    <source>
        <strain evidence="10 11">KCTC 22173</strain>
    </source>
</reference>
<feature type="transmembrane region" description="Helical" evidence="7">
    <location>
        <begin position="342"/>
        <end position="363"/>
    </location>
</feature>
<comment type="subcellular location">
    <subcellularLocation>
        <location evidence="1">Cell membrane</location>
        <topology evidence="1">Multi-pass membrane protein</topology>
    </subcellularLocation>
</comment>
<feature type="domain" description="ABC3 transporter permease C-terminal" evidence="8">
    <location>
        <begin position="268"/>
        <end position="398"/>
    </location>
</feature>
<dbReference type="PANTHER" id="PTHR30489:SF0">
    <property type="entry name" value="LIPOPROTEIN-RELEASING SYSTEM TRANSMEMBRANE PROTEIN LOLE"/>
    <property type="match status" value="1"/>
</dbReference>
<feature type="transmembrane region" description="Helical" evidence="7">
    <location>
        <begin position="309"/>
        <end position="336"/>
    </location>
</feature>
<dbReference type="EMBL" id="QXFH01000077">
    <property type="protein sequence ID" value="RIV30390.1"/>
    <property type="molecule type" value="Genomic_DNA"/>
</dbReference>
<keyword evidence="6 7" id="KW-0472">Membrane</keyword>
<comment type="caution">
    <text evidence="10">The sequence shown here is derived from an EMBL/GenBank/DDBJ whole genome shotgun (WGS) entry which is preliminary data.</text>
</comment>
<dbReference type="GO" id="GO:0098797">
    <property type="term" value="C:plasma membrane protein complex"/>
    <property type="evidence" value="ECO:0007669"/>
    <property type="project" value="TreeGrafter"/>
</dbReference>
<evidence type="ECO:0000256" key="4">
    <source>
        <dbReference type="ARBA" id="ARBA00022692"/>
    </source>
</evidence>
<dbReference type="RefSeq" id="WP_119608990.1">
    <property type="nucleotide sequence ID" value="NZ_QXFH01000077.1"/>
</dbReference>
<keyword evidence="5 7" id="KW-1133">Transmembrane helix</keyword>
<keyword evidence="11" id="KW-1185">Reference proteome</keyword>
<evidence type="ECO:0000256" key="5">
    <source>
        <dbReference type="ARBA" id="ARBA00022989"/>
    </source>
</evidence>
<dbReference type="InterPro" id="IPR051447">
    <property type="entry name" value="Lipoprotein-release_system"/>
</dbReference>
<accession>A0A3A1N667</accession>